<name>A0AAD9JBB6_9ANNE</name>
<evidence type="ECO:0000256" key="1">
    <source>
        <dbReference type="SAM" id="MobiDB-lite"/>
    </source>
</evidence>
<dbReference type="Proteomes" id="UP001208570">
    <property type="component" value="Unassembled WGS sequence"/>
</dbReference>
<dbReference type="AlphaFoldDB" id="A0AAD9JBB6"/>
<comment type="caution">
    <text evidence="2">The sequence shown here is derived from an EMBL/GenBank/DDBJ whole genome shotgun (WGS) entry which is preliminary data.</text>
</comment>
<feature type="compositionally biased region" description="Basic and acidic residues" evidence="1">
    <location>
        <begin position="41"/>
        <end position="50"/>
    </location>
</feature>
<accession>A0AAD9JBB6</accession>
<sequence>MDEILGKTAMNLSFKPDRKITDSFTEDEPPNQECTNTDSTRQIDQETSYHKVKVRAESIDETSCIICGEVNDKMWLGCLRHHLCQQCKNDYVLLDPASSNGSPRACLFCTQDKELPKAVKSEM</sequence>
<protein>
    <submittedName>
        <fullName evidence="2">Uncharacterized protein</fullName>
    </submittedName>
</protein>
<organism evidence="2 3">
    <name type="scientific">Paralvinella palmiformis</name>
    <dbReference type="NCBI Taxonomy" id="53620"/>
    <lineage>
        <taxon>Eukaryota</taxon>
        <taxon>Metazoa</taxon>
        <taxon>Spiralia</taxon>
        <taxon>Lophotrochozoa</taxon>
        <taxon>Annelida</taxon>
        <taxon>Polychaeta</taxon>
        <taxon>Sedentaria</taxon>
        <taxon>Canalipalpata</taxon>
        <taxon>Terebellida</taxon>
        <taxon>Terebelliformia</taxon>
        <taxon>Alvinellidae</taxon>
        <taxon>Paralvinella</taxon>
    </lineage>
</organism>
<dbReference type="EMBL" id="JAODUP010000456">
    <property type="protein sequence ID" value="KAK2149325.1"/>
    <property type="molecule type" value="Genomic_DNA"/>
</dbReference>
<reference evidence="2" key="1">
    <citation type="journal article" date="2023" name="Mol. Biol. Evol.">
        <title>Third-Generation Sequencing Reveals the Adaptive Role of the Epigenome in Three Deep-Sea Polychaetes.</title>
        <authorList>
            <person name="Perez M."/>
            <person name="Aroh O."/>
            <person name="Sun Y."/>
            <person name="Lan Y."/>
            <person name="Juniper S.K."/>
            <person name="Young C.R."/>
            <person name="Angers B."/>
            <person name="Qian P.Y."/>
        </authorList>
    </citation>
    <scope>NUCLEOTIDE SEQUENCE</scope>
    <source>
        <strain evidence="2">P08H-3</strain>
    </source>
</reference>
<proteinExistence type="predicted"/>
<keyword evidence="3" id="KW-1185">Reference proteome</keyword>
<gene>
    <name evidence="2" type="ORF">LSH36_455g05012</name>
</gene>
<evidence type="ECO:0000313" key="3">
    <source>
        <dbReference type="Proteomes" id="UP001208570"/>
    </source>
</evidence>
<evidence type="ECO:0000313" key="2">
    <source>
        <dbReference type="EMBL" id="KAK2149325.1"/>
    </source>
</evidence>
<feature type="region of interest" description="Disordered" evidence="1">
    <location>
        <begin position="17"/>
        <end position="50"/>
    </location>
</feature>